<evidence type="ECO:0000256" key="2">
    <source>
        <dbReference type="SAM" id="Phobius"/>
    </source>
</evidence>
<dbReference type="CDD" id="cd00920">
    <property type="entry name" value="Cupredoxin"/>
    <property type="match status" value="1"/>
</dbReference>
<evidence type="ECO:0000313" key="4">
    <source>
        <dbReference type="EMBL" id="EGU76298.1"/>
    </source>
</evidence>
<keyword evidence="3" id="KW-0732">Signal</keyword>
<dbReference type="OrthoDB" id="5421909at2759"/>
<dbReference type="Gene3D" id="2.60.40.420">
    <property type="entry name" value="Cupredoxins - blue copper proteins"/>
    <property type="match status" value="1"/>
</dbReference>
<evidence type="ECO:0008006" key="5">
    <source>
        <dbReference type="Google" id="ProtNLM"/>
    </source>
</evidence>
<dbReference type="InterPro" id="IPR008972">
    <property type="entry name" value="Cupredoxin"/>
</dbReference>
<keyword evidence="2" id="KW-0812">Transmembrane</keyword>
<feature type="signal peptide" evidence="3">
    <location>
        <begin position="1"/>
        <end position="26"/>
    </location>
</feature>
<proteinExistence type="predicted"/>
<protein>
    <recommendedName>
        <fullName evidence="5">Phytocyanin domain-containing protein</fullName>
    </recommendedName>
</protein>
<dbReference type="PANTHER" id="PTHR34883:SF15">
    <property type="entry name" value="EXTRACELLULAR SERINE-RICH PROTEIN"/>
    <property type="match status" value="1"/>
</dbReference>
<accession>F9G3G6</accession>
<dbReference type="PaxDb" id="5507-FOXG_06329P0"/>
<comment type="caution">
    <text evidence="4">The sequence shown here is derived from an EMBL/GenBank/DDBJ whole genome shotgun (WGS) entry which is preliminary data.</text>
</comment>
<evidence type="ECO:0000256" key="1">
    <source>
        <dbReference type="SAM" id="MobiDB-lite"/>
    </source>
</evidence>
<name>F9G3G6_FUSOF</name>
<feature type="compositionally biased region" description="Acidic residues" evidence="1">
    <location>
        <begin position="293"/>
        <end position="302"/>
    </location>
</feature>
<dbReference type="EMBL" id="AFQF01003306">
    <property type="protein sequence ID" value="EGU76298.1"/>
    <property type="molecule type" value="Genomic_DNA"/>
</dbReference>
<dbReference type="STRING" id="660025.F9G3G6"/>
<sequence>MASVALFSCSRITILILLDVVGDSRGTLRNDVSSSLAPLICHCSSASGRRLKVRFSPIINSRDLDWRRWIRPFTMSELVILGRGRRVPDHSFRVYGQLSHRTITVLVDDISSRPEPLSIWRITHVAAYWSSRYYSTTLPPRMPSVKTLFASAILAYLASAKTIKITATSDDKFDPEEVEAEKGDVLEFHFEPKNHSVVAGDYRYPCSPLDMGTGFFSGFFPTDNGSADKIFKVTVNDTDPTPFYSSQGKECASGMVGIINADSNKTLSDYKKRASELSSGVNPGKKPFGGELVDADDADSDSDSSSGKSRDGKNDDNAAGVLGAPLAGLVAVVGLAVIMA</sequence>
<evidence type="ECO:0000256" key="3">
    <source>
        <dbReference type="SAM" id="SignalP"/>
    </source>
</evidence>
<keyword evidence="2" id="KW-0472">Membrane</keyword>
<keyword evidence="2" id="KW-1133">Transmembrane helix</keyword>
<gene>
    <name evidence="4" type="ORF">FOXB_13198</name>
</gene>
<reference evidence="4" key="1">
    <citation type="journal article" date="2012" name="Mol. Plant Microbe Interact.">
        <title>A highly conserved effector in Fusarium oxysporum is required for full virulence on Arabidopsis.</title>
        <authorList>
            <person name="Thatcher L.F."/>
            <person name="Gardiner D.M."/>
            <person name="Kazan K."/>
            <person name="Manners J."/>
        </authorList>
    </citation>
    <scope>NUCLEOTIDE SEQUENCE [LARGE SCALE GENOMIC DNA]</scope>
    <source>
        <strain evidence="4">Fo5176</strain>
    </source>
</reference>
<dbReference type="SUPFAM" id="SSF49503">
    <property type="entry name" value="Cupredoxins"/>
    <property type="match status" value="1"/>
</dbReference>
<dbReference type="PANTHER" id="PTHR34883">
    <property type="entry name" value="SERINE-RICH PROTEIN, PUTATIVE-RELATED-RELATED"/>
    <property type="match status" value="1"/>
</dbReference>
<feature type="transmembrane region" description="Helical" evidence="2">
    <location>
        <begin position="318"/>
        <end position="338"/>
    </location>
</feature>
<dbReference type="AlphaFoldDB" id="F9G3G6"/>
<dbReference type="InterPro" id="IPR052953">
    <property type="entry name" value="Ser-rich/MCO-related"/>
</dbReference>
<feature type="chain" id="PRO_5003390429" description="Phytocyanin domain-containing protein" evidence="3">
    <location>
        <begin position="27"/>
        <end position="340"/>
    </location>
</feature>
<organism evidence="4">
    <name type="scientific">Fusarium oxysporum (strain Fo5176)</name>
    <name type="common">Fusarium vascular wilt</name>
    <dbReference type="NCBI Taxonomy" id="660025"/>
    <lineage>
        <taxon>Eukaryota</taxon>
        <taxon>Fungi</taxon>
        <taxon>Dikarya</taxon>
        <taxon>Ascomycota</taxon>
        <taxon>Pezizomycotina</taxon>
        <taxon>Sordariomycetes</taxon>
        <taxon>Hypocreomycetidae</taxon>
        <taxon>Hypocreales</taxon>
        <taxon>Nectriaceae</taxon>
        <taxon>Fusarium</taxon>
        <taxon>Fusarium oxysporum species complex</taxon>
    </lineage>
</organism>
<feature type="region of interest" description="Disordered" evidence="1">
    <location>
        <begin position="275"/>
        <end position="317"/>
    </location>
</feature>